<proteinExistence type="predicted"/>
<accession>A0AAW8LD63</accession>
<comment type="caution">
    <text evidence="1">The sequence shown here is derived from an EMBL/GenBank/DDBJ whole genome shotgun (WGS) entry which is preliminary data.</text>
</comment>
<dbReference type="AlphaFoldDB" id="A0AAW8LD63"/>
<sequence length="912" mass="102015">MGKSSSQVVGYRYNAKFAAFIGNRIEKLIGINFDNRKWVIHDPLKHPPNLLPVLEGNLFGENEGGVSGNIDIHFGYPDPEPNSTYQKHSPLVSGYPYQSYLIFRGYPGAAAFTPESLAKNGFYLGNSGYMKEMLLWVKRTRVRNDGRGQWHEVRGDGAVVCEIGNFKVAYSSIKKADIPNFTYQFEVSPTANHTYSSGVGIKWVFGSSAYGGVENPTITDSISTKPIGAVELGLFDLIEININAYFETENYDISFKNAEILNIEQTKNQDEDGANSIQIKAICRPYDGFPYVVAKGTGTIYKNNTNTFDFQVASVTLAIDKAEYMDESGGVDINPIHKIREILTDDTAMGKPETDINDMNFMKAADRIWDEGLGVSWAIDEKSCIEAIEELCYHIEAGIRVNRQTGLYEMVLFRDDWFAEDEIHDISENRIKDLSLEVMNSDDIVNQLNVTYYDRQRIKNSTFSVYENGSILTMGHANAESVEFQYFMNMRNAEIVANWKLKQFSTPAWSGSFTTGWKEARKWNRYDLVHLPWSSKWNGTILVRIMKINLGNGTDNTVTIDFEEVISYSGEMNTSIVVDAPVESAPRPPQPSMNAVFEAPYYLTVLRAGQTNTDLELSNNPDIGYVAAIAAKPQNNSLNALLYTDGGVDEFEQVSRLDYCDILQLDQAIDEITSSFVVTGSLTQTANSNNFILLNDELMGFVGFDTETKVLTVKRGVLDAIPKKHNSGNLFVFDLPDVAFDSTQYAQSEVVEAQVLTTTPSGIQELSATGIPVEIQSRAIRPYPPANLKINGEYWPETFSRDLVLTWVDRNRLQQTGGQILGWYDEGVTEESGTTYNIQVIGMKVGGVDQLLLDENIGSVNNYTLSTTDLDYDQYRVIIFSERDGFESLNRFDHTVFAELTAPTNLTAIYAA</sequence>
<reference evidence="1" key="1">
    <citation type="submission" date="2023-07" db="EMBL/GenBank/DDBJ databases">
        <title>Sorghum-associated microbial communities from plants grown in Nebraska, USA.</title>
        <authorList>
            <person name="Schachtman D."/>
        </authorList>
    </citation>
    <scope>NUCLEOTIDE SEQUENCE</scope>
    <source>
        <strain evidence="1">BE44</strain>
    </source>
</reference>
<evidence type="ECO:0000313" key="2">
    <source>
        <dbReference type="Proteomes" id="UP001262767"/>
    </source>
</evidence>
<evidence type="ECO:0008006" key="3">
    <source>
        <dbReference type="Google" id="ProtNLM"/>
    </source>
</evidence>
<dbReference type="Proteomes" id="UP001262767">
    <property type="component" value="Unassembled WGS sequence"/>
</dbReference>
<gene>
    <name evidence="1" type="ORF">J2X86_000374</name>
</gene>
<protein>
    <recommendedName>
        <fullName evidence="3">Tip attachment protein J domain-containing protein</fullName>
    </recommendedName>
</protein>
<dbReference type="EMBL" id="JAVDSC010000001">
    <property type="protein sequence ID" value="MDR6628386.1"/>
    <property type="molecule type" value="Genomic_DNA"/>
</dbReference>
<organism evidence="1 2">
    <name type="scientific">Acinetobacter lwoffii</name>
    <dbReference type="NCBI Taxonomy" id="28090"/>
    <lineage>
        <taxon>Bacteria</taxon>
        <taxon>Pseudomonadati</taxon>
        <taxon>Pseudomonadota</taxon>
        <taxon>Gammaproteobacteria</taxon>
        <taxon>Moraxellales</taxon>
        <taxon>Moraxellaceae</taxon>
        <taxon>Acinetobacter</taxon>
    </lineage>
</organism>
<dbReference type="RefSeq" id="WP_310076767.1">
    <property type="nucleotide sequence ID" value="NZ_JAVDSC010000001.1"/>
</dbReference>
<evidence type="ECO:0000313" key="1">
    <source>
        <dbReference type="EMBL" id="MDR6628386.1"/>
    </source>
</evidence>
<name>A0AAW8LD63_ACILW</name>